<dbReference type="InterPro" id="IPR018763">
    <property type="entry name" value="DUF2334"/>
</dbReference>
<dbReference type="SUPFAM" id="SSF88713">
    <property type="entry name" value="Glycoside hydrolase/deacetylase"/>
    <property type="match status" value="1"/>
</dbReference>
<dbReference type="CDD" id="cd10923">
    <property type="entry name" value="CE4_COG5298"/>
    <property type="match status" value="1"/>
</dbReference>
<comment type="caution">
    <text evidence="2">The sequence shown here is derived from an EMBL/GenBank/DDBJ whole genome shotgun (WGS) entry which is preliminary data.</text>
</comment>
<reference evidence="2 3" key="1">
    <citation type="submission" date="2018-06" db="EMBL/GenBank/DDBJ databases">
        <title>The draft genome sequences of strains SCU63 and S1.</title>
        <authorList>
            <person name="Gan L."/>
        </authorList>
    </citation>
    <scope>NUCLEOTIDE SEQUENCE [LARGE SCALE GENOMIC DNA]</scope>
    <source>
        <strain evidence="2 3">SCU63</strain>
    </source>
</reference>
<keyword evidence="1" id="KW-0812">Transmembrane</keyword>
<name>A0A365KN26_9BACL</name>
<feature type="transmembrane region" description="Helical" evidence="1">
    <location>
        <begin position="537"/>
        <end position="556"/>
    </location>
</feature>
<sequence>MTLSKKGAFSMRKILPFVLLGVFLALIPWQNAAADEEMSSSEPKVLILYHAEEQTQKEELTILDLLVGHFSSKITIQSIEEAAAEYDKGDYTHVIYFGLAKRSLTEEELFIVDQYEDIKKMFIGNFFEYFKDAQNLSIRDYRKIEAVSGDGIMIQLKEEKDMMLVNSVDTMEVLYEGVASDGDYPLIFKNGDVYYVAANSITGRLSDAVGESLFDFFEADKFPPQKLIRLEDIHPRSDPKLLKQVGDYLAERDIPYAVTVIPVYTNPETGDRIHLSQAMELVDVLKEMQENGASLIQHGYLHQYRKDETGEGFEYWDVDNDRPIYQSHDAKVKLREDFASDEEYRDFVRNVGVSYEQDYIYSSIVNGVKEMTAEGLYPIAFEAPHYSMSQTGYKELSMYFTTYVGQIQISDRTYNGTYSPVYESEPAGLHGMKVIPETLGYINPENPNAVEELIEEADYVEQFSDSYLSFFYHPYLGIETFEKVMEKMQKFDQYEWVDLKERDHKTEVNGIVVETAAGEIDVSRPINMRMSETMKNYWWVAVPIVIFIIIALASILPKIRGRKTEKDFWLK</sequence>
<dbReference type="Pfam" id="PF10096">
    <property type="entry name" value="DUF2334"/>
    <property type="match status" value="1"/>
</dbReference>
<evidence type="ECO:0000256" key="1">
    <source>
        <dbReference type="SAM" id="Phobius"/>
    </source>
</evidence>
<accession>A0A365KN26</accession>
<dbReference type="EMBL" id="QLZR01000007">
    <property type="protein sequence ID" value="RAZ74573.1"/>
    <property type="molecule type" value="Genomic_DNA"/>
</dbReference>
<organism evidence="2 3">
    <name type="scientific">Planococcus halotolerans</name>
    <dbReference type="NCBI Taxonomy" id="2233542"/>
    <lineage>
        <taxon>Bacteria</taxon>
        <taxon>Bacillati</taxon>
        <taxon>Bacillota</taxon>
        <taxon>Bacilli</taxon>
        <taxon>Bacillales</taxon>
        <taxon>Caryophanaceae</taxon>
        <taxon>Planococcus</taxon>
    </lineage>
</organism>
<evidence type="ECO:0000313" key="3">
    <source>
        <dbReference type="Proteomes" id="UP000251002"/>
    </source>
</evidence>
<evidence type="ECO:0000313" key="2">
    <source>
        <dbReference type="EMBL" id="RAZ74573.1"/>
    </source>
</evidence>
<dbReference type="Proteomes" id="UP000251002">
    <property type="component" value="Unassembled WGS sequence"/>
</dbReference>
<evidence type="ECO:0008006" key="4">
    <source>
        <dbReference type="Google" id="ProtNLM"/>
    </source>
</evidence>
<dbReference type="AlphaFoldDB" id="A0A365KN26"/>
<dbReference type="GO" id="GO:0005975">
    <property type="term" value="P:carbohydrate metabolic process"/>
    <property type="evidence" value="ECO:0007669"/>
    <property type="project" value="InterPro"/>
</dbReference>
<keyword evidence="3" id="KW-1185">Reference proteome</keyword>
<protein>
    <recommendedName>
        <fullName evidence="4">DUF2334 domain-containing protein</fullName>
    </recommendedName>
</protein>
<keyword evidence="1" id="KW-1133">Transmembrane helix</keyword>
<proteinExistence type="predicted"/>
<dbReference type="InterPro" id="IPR011330">
    <property type="entry name" value="Glyco_hydro/deAcase_b/a-brl"/>
</dbReference>
<gene>
    <name evidence="2" type="ORF">DP120_14685</name>
</gene>
<keyword evidence="1" id="KW-0472">Membrane</keyword>